<comment type="caution">
    <text evidence="8">The sequence shown here is derived from an EMBL/GenBank/DDBJ whole genome shotgun (WGS) entry which is preliminary data.</text>
</comment>
<evidence type="ECO:0000256" key="7">
    <source>
        <dbReference type="SAM" id="SignalP"/>
    </source>
</evidence>
<accession>A0ABD3NLL2</accession>
<feature type="transmembrane region" description="Helical" evidence="6">
    <location>
        <begin position="553"/>
        <end position="572"/>
    </location>
</feature>
<reference evidence="8 9" key="1">
    <citation type="journal article" date="2020" name="G3 (Bethesda)">
        <title>Improved Reference Genome for Cyclotella cryptica CCMP332, a Model for Cell Wall Morphogenesis, Salinity Adaptation, and Lipid Production in Diatoms (Bacillariophyta).</title>
        <authorList>
            <person name="Roberts W.R."/>
            <person name="Downey K.M."/>
            <person name="Ruck E.C."/>
            <person name="Traller J.C."/>
            <person name="Alverson A.J."/>
        </authorList>
    </citation>
    <scope>NUCLEOTIDE SEQUENCE [LARGE SCALE GENOMIC DNA]</scope>
    <source>
        <strain evidence="8 9">CCMP332</strain>
    </source>
</reference>
<dbReference type="Gene3D" id="1.20.1070.10">
    <property type="entry name" value="Rhodopsin 7-helix transmembrane proteins"/>
    <property type="match status" value="1"/>
</dbReference>
<keyword evidence="9" id="KW-1185">Reference proteome</keyword>
<name>A0ABD3NLL2_9STRA</name>
<feature type="transmembrane region" description="Helical" evidence="6">
    <location>
        <begin position="719"/>
        <end position="738"/>
    </location>
</feature>
<feature type="region of interest" description="Disordered" evidence="5">
    <location>
        <begin position="851"/>
        <end position="901"/>
    </location>
</feature>
<evidence type="ECO:0000313" key="9">
    <source>
        <dbReference type="Proteomes" id="UP001516023"/>
    </source>
</evidence>
<gene>
    <name evidence="8" type="ORF">HJC23_005395</name>
</gene>
<evidence type="ECO:0000256" key="2">
    <source>
        <dbReference type="ARBA" id="ARBA00022692"/>
    </source>
</evidence>
<evidence type="ECO:0000256" key="3">
    <source>
        <dbReference type="ARBA" id="ARBA00022989"/>
    </source>
</evidence>
<feature type="transmembrane region" description="Helical" evidence="6">
    <location>
        <begin position="520"/>
        <end position="541"/>
    </location>
</feature>
<dbReference type="GO" id="GO:0007165">
    <property type="term" value="P:signal transduction"/>
    <property type="evidence" value="ECO:0007669"/>
    <property type="project" value="UniProtKB-ARBA"/>
</dbReference>
<comment type="subcellular location">
    <subcellularLocation>
        <location evidence="1">Membrane</location>
        <topology evidence="1">Multi-pass membrane protein</topology>
    </subcellularLocation>
</comment>
<dbReference type="AlphaFoldDB" id="A0ABD3NLL2"/>
<keyword evidence="2 6" id="KW-0812">Transmembrane</keyword>
<dbReference type="GO" id="GO:0016020">
    <property type="term" value="C:membrane"/>
    <property type="evidence" value="ECO:0007669"/>
    <property type="project" value="UniProtKB-SubCell"/>
</dbReference>
<dbReference type="EMBL" id="JABMIG020000475">
    <property type="protein sequence ID" value="KAL3776734.1"/>
    <property type="molecule type" value="Genomic_DNA"/>
</dbReference>
<proteinExistence type="predicted"/>
<feature type="compositionally biased region" description="Basic and acidic residues" evidence="5">
    <location>
        <begin position="866"/>
        <end position="883"/>
    </location>
</feature>
<evidence type="ECO:0000256" key="1">
    <source>
        <dbReference type="ARBA" id="ARBA00004141"/>
    </source>
</evidence>
<evidence type="ECO:0000256" key="4">
    <source>
        <dbReference type="ARBA" id="ARBA00023136"/>
    </source>
</evidence>
<sequence length="901" mass="101420">MTLARTKTHKQEMLLLLVLAIEAAADSPNIEMHNPLTSFQQCSHDNEEWHICRGEKRPEWYCPTVLDFNASQLEDIAPCFTCPDAGSDCETAVSEFLELHDISEETIFDDNVSSNIADELLTSCRDLCEAGSKGDACRSNDDHDSCTPGSHFCDFASDEDFAKNISGTCIACPLDRNECYQDGFLTSSRGKQNCADCRLNCSEVGQSMLIVNGTEIPSSPILGAIQKSYQNVSGPLIDCSHLLRDNDDNCPGAEGHICIIDPKILRKYEVAELPWELSSAAEANGCVAIVAIDIYYWYEYSNLAIPIVIISKEDANQWLTSDYDVVAHIEVQLFGSSCSRNRFSCNTKLPCGQGQFCHYLDVVIDEEYTEGHCDVCPTFDNGEPDPARCFFKQDHYWDITFSFSSPEAVKSCASLCNATLSSDGCKFCPSEVSVIDFGVENEADQCFFCPNNDVIYPDEIVPLFGGNITCWMLQTFFDRMRVPKDSYNCRLIQSMNYICGCNGTGYAGANTHTKQVVLVWLPRVAAIFSMVGSLFIIYDTLRTPQKRNKLRSQLLSSLSFFDILGSVAYALTTLPTPQSDHLFGAQGNEQSCTAQGFFIQVGTIACFLNVSLAVYYLLTIKYGWTEERLKKKHVLGFLFAPPIVIGLVFAFVGIPYYDNVRVWCNNSAKQVHLWWPEIPVICSIIAATGIMGTLWYHVYKNEKRTYRYTYSGSRRSMMVFKQSCWFVIAFYITWVPYLTLQYMLSSGKGYDDYGLILSAATLVPLQGFWNNIVYIRTRYLGTIISYVGSTSRRFSSYFQRSSNPDITEQSALESFQQSTAHDQLQVLQFNRSSLEDTLFEQGENTISLKKKEKESKPLETTPKMVHFTEDPAIRTFSEEENARNDLNGNEEDGDMRENSDR</sequence>
<dbReference type="PANTHER" id="PTHR23112:SF0">
    <property type="entry name" value="TRANSMEMBRANE PROTEIN 116"/>
    <property type="match status" value="1"/>
</dbReference>
<keyword evidence="7" id="KW-0732">Signal</keyword>
<feature type="transmembrane region" description="Helical" evidence="6">
    <location>
        <begin position="753"/>
        <end position="775"/>
    </location>
</feature>
<evidence type="ECO:0000256" key="5">
    <source>
        <dbReference type="SAM" id="MobiDB-lite"/>
    </source>
</evidence>
<evidence type="ECO:0000313" key="8">
    <source>
        <dbReference type="EMBL" id="KAL3776734.1"/>
    </source>
</evidence>
<protein>
    <submittedName>
        <fullName evidence="8">Uncharacterized protein</fullName>
    </submittedName>
</protein>
<feature type="transmembrane region" description="Helical" evidence="6">
    <location>
        <begin position="677"/>
        <end position="698"/>
    </location>
</feature>
<keyword evidence="3 6" id="KW-1133">Transmembrane helix</keyword>
<evidence type="ECO:0000256" key="6">
    <source>
        <dbReference type="SAM" id="Phobius"/>
    </source>
</evidence>
<organism evidence="8 9">
    <name type="scientific">Cyclotella cryptica</name>
    <dbReference type="NCBI Taxonomy" id="29204"/>
    <lineage>
        <taxon>Eukaryota</taxon>
        <taxon>Sar</taxon>
        <taxon>Stramenopiles</taxon>
        <taxon>Ochrophyta</taxon>
        <taxon>Bacillariophyta</taxon>
        <taxon>Coscinodiscophyceae</taxon>
        <taxon>Thalassiosirophycidae</taxon>
        <taxon>Stephanodiscales</taxon>
        <taxon>Stephanodiscaceae</taxon>
        <taxon>Cyclotella</taxon>
    </lineage>
</organism>
<dbReference type="Proteomes" id="UP001516023">
    <property type="component" value="Unassembled WGS sequence"/>
</dbReference>
<feature type="transmembrane region" description="Helical" evidence="6">
    <location>
        <begin position="634"/>
        <end position="657"/>
    </location>
</feature>
<dbReference type="PANTHER" id="PTHR23112">
    <property type="entry name" value="G PROTEIN-COUPLED RECEPTOR 157-RELATED"/>
    <property type="match status" value="1"/>
</dbReference>
<feature type="signal peptide" evidence="7">
    <location>
        <begin position="1"/>
        <end position="25"/>
    </location>
</feature>
<keyword evidence="4 6" id="KW-0472">Membrane</keyword>
<feature type="transmembrane region" description="Helical" evidence="6">
    <location>
        <begin position="597"/>
        <end position="618"/>
    </location>
</feature>
<dbReference type="SUPFAM" id="SSF81321">
    <property type="entry name" value="Family A G protein-coupled receptor-like"/>
    <property type="match status" value="1"/>
</dbReference>
<feature type="chain" id="PRO_5044812923" evidence="7">
    <location>
        <begin position="26"/>
        <end position="901"/>
    </location>
</feature>